<feature type="domain" description="DUF5610" evidence="2">
    <location>
        <begin position="54"/>
        <end position="174"/>
    </location>
</feature>
<evidence type="ECO:0000313" key="3">
    <source>
        <dbReference type="EMBL" id="RUO43964.1"/>
    </source>
</evidence>
<sequence>MSTIPGYTNTDLSKQNATKIETKQPATTNKEEAKQAQNMAILQAHEKVSLNSDNESLKLLYKAAIEGINEVLEPTMGKNAAQKVFDSNVDTSPEATAERIVSFATNFYELYKEANPGETDEETLTSFINEIMSGVDRGFAEAKDLLTGLQVFKGQVESDANETYDLIKQGIEDFREQTLSAQESAKEK</sequence>
<comment type="caution">
    <text evidence="3">The sequence shown here is derived from an EMBL/GenBank/DDBJ whole genome shotgun (WGS) entry which is preliminary data.</text>
</comment>
<dbReference type="Gene3D" id="1.10.132.90">
    <property type="match status" value="1"/>
</dbReference>
<organism evidence="3 4">
    <name type="scientific">Aliidiomarina taiwanensis</name>
    <dbReference type="NCBI Taxonomy" id="946228"/>
    <lineage>
        <taxon>Bacteria</taxon>
        <taxon>Pseudomonadati</taxon>
        <taxon>Pseudomonadota</taxon>
        <taxon>Gammaproteobacteria</taxon>
        <taxon>Alteromonadales</taxon>
        <taxon>Idiomarinaceae</taxon>
        <taxon>Aliidiomarina</taxon>
    </lineage>
</organism>
<dbReference type="RefSeq" id="WP_126756359.1">
    <property type="nucleotide sequence ID" value="NZ_PIPQ01000001.1"/>
</dbReference>
<keyword evidence="4" id="KW-1185">Reference proteome</keyword>
<proteinExistence type="predicted"/>
<dbReference type="Pfam" id="PF18433">
    <property type="entry name" value="DUF5610"/>
    <property type="match status" value="1"/>
</dbReference>
<dbReference type="AlphaFoldDB" id="A0A432X9G8"/>
<dbReference type="Proteomes" id="UP000286976">
    <property type="component" value="Unassembled WGS sequence"/>
</dbReference>
<evidence type="ECO:0000259" key="2">
    <source>
        <dbReference type="Pfam" id="PF18433"/>
    </source>
</evidence>
<evidence type="ECO:0000313" key="4">
    <source>
        <dbReference type="Proteomes" id="UP000286976"/>
    </source>
</evidence>
<dbReference type="InterPro" id="IPR041651">
    <property type="entry name" value="DUF5610"/>
</dbReference>
<dbReference type="EMBL" id="PIPQ01000001">
    <property type="protein sequence ID" value="RUO43964.1"/>
    <property type="molecule type" value="Genomic_DNA"/>
</dbReference>
<feature type="compositionally biased region" description="Polar residues" evidence="1">
    <location>
        <begin position="1"/>
        <end position="28"/>
    </location>
</feature>
<accession>A0A432X9G8</accession>
<protein>
    <recommendedName>
        <fullName evidence="2">DUF5610 domain-containing protein</fullName>
    </recommendedName>
</protein>
<evidence type="ECO:0000256" key="1">
    <source>
        <dbReference type="SAM" id="MobiDB-lite"/>
    </source>
</evidence>
<name>A0A432X9G8_9GAMM</name>
<gene>
    <name evidence="3" type="ORF">CWE15_01920</name>
</gene>
<reference evidence="3 4" key="1">
    <citation type="journal article" date="2011" name="Front. Microbiol.">
        <title>Genomic signatures of strain selection and enhancement in Bacillus atrophaeus var. globigii, a historical biowarfare simulant.</title>
        <authorList>
            <person name="Gibbons H.S."/>
            <person name="Broomall S.M."/>
            <person name="McNew L.A."/>
            <person name="Daligault H."/>
            <person name="Chapman C."/>
            <person name="Bruce D."/>
            <person name="Karavis M."/>
            <person name="Krepps M."/>
            <person name="McGregor P.A."/>
            <person name="Hong C."/>
            <person name="Park K.H."/>
            <person name="Akmal A."/>
            <person name="Feldman A."/>
            <person name="Lin J.S."/>
            <person name="Chang W.E."/>
            <person name="Higgs B.W."/>
            <person name="Demirev P."/>
            <person name="Lindquist J."/>
            <person name="Liem A."/>
            <person name="Fochler E."/>
            <person name="Read T.D."/>
            <person name="Tapia R."/>
            <person name="Johnson S."/>
            <person name="Bishop-Lilly K.A."/>
            <person name="Detter C."/>
            <person name="Han C."/>
            <person name="Sozhamannan S."/>
            <person name="Rosenzweig C.N."/>
            <person name="Skowronski E.W."/>
        </authorList>
    </citation>
    <scope>NUCLEOTIDE SEQUENCE [LARGE SCALE GENOMIC DNA]</scope>
    <source>
        <strain evidence="3 4">AIT1</strain>
    </source>
</reference>
<feature type="region of interest" description="Disordered" evidence="1">
    <location>
        <begin position="1"/>
        <end position="33"/>
    </location>
</feature>